<dbReference type="EMBL" id="CAJVPW010048118">
    <property type="protein sequence ID" value="CAG8760748.1"/>
    <property type="molecule type" value="Genomic_DNA"/>
</dbReference>
<keyword evidence="2" id="KW-1185">Reference proteome</keyword>
<accession>A0ACA9QNW6</accession>
<feature type="non-terminal residue" evidence="1">
    <location>
        <position position="1"/>
    </location>
</feature>
<evidence type="ECO:0000313" key="2">
    <source>
        <dbReference type="Proteomes" id="UP000789366"/>
    </source>
</evidence>
<dbReference type="Proteomes" id="UP000789366">
    <property type="component" value="Unassembled WGS sequence"/>
</dbReference>
<name>A0ACA9QNW6_9GLOM</name>
<gene>
    <name evidence="1" type="ORF">SPELUC_LOCUS15120</name>
</gene>
<proteinExistence type="predicted"/>
<sequence>TICIIEQINYNIKVNEFGERISGQVQPDECAIHMFSSASSFSGS</sequence>
<reference evidence="1" key="1">
    <citation type="submission" date="2021-06" db="EMBL/GenBank/DDBJ databases">
        <authorList>
            <person name="Kallberg Y."/>
            <person name="Tangrot J."/>
            <person name="Rosling A."/>
        </authorList>
    </citation>
    <scope>NUCLEOTIDE SEQUENCE</scope>
    <source>
        <strain evidence="1">28 12/20/2015</strain>
    </source>
</reference>
<organism evidence="1 2">
    <name type="scientific">Cetraspora pellucida</name>
    <dbReference type="NCBI Taxonomy" id="1433469"/>
    <lineage>
        <taxon>Eukaryota</taxon>
        <taxon>Fungi</taxon>
        <taxon>Fungi incertae sedis</taxon>
        <taxon>Mucoromycota</taxon>
        <taxon>Glomeromycotina</taxon>
        <taxon>Glomeromycetes</taxon>
        <taxon>Diversisporales</taxon>
        <taxon>Gigasporaceae</taxon>
        <taxon>Cetraspora</taxon>
    </lineage>
</organism>
<protein>
    <submittedName>
        <fullName evidence="1">10737_t:CDS:1</fullName>
    </submittedName>
</protein>
<comment type="caution">
    <text evidence="1">The sequence shown here is derived from an EMBL/GenBank/DDBJ whole genome shotgun (WGS) entry which is preliminary data.</text>
</comment>
<evidence type="ECO:0000313" key="1">
    <source>
        <dbReference type="EMBL" id="CAG8760748.1"/>
    </source>
</evidence>
<feature type="non-terminal residue" evidence="1">
    <location>
        <position position="44"/>
    </location>
</feature>